<dbReference type="PANTHER" id="PTHR23507">
    <property type="entry name" value="ZGC:174356"/>
    <property type="match status" value="1"/>
</dbReference>
<evidence type="ECO:0000256" key="6">
    <source>
        <dbReference type="SAM" id="Phobius"/>
    </source>
</evidence>
<reference evidence="7 8" key="1">
    <citation type="submission" date="2018-05" db="EMBL/GenBank/DDBJ databases">
        <title>Genome sequencing and assembly of the regulated plant pathogen Lachnellula willkommii and related sister species for the development of diagnostic species identification markers.</title>
        <authorList>
            <person name="Giroux E."/>
            <person name="Bilodeau G."/>
        </authorList>
    </citation>
    <scope>NUCLEOTIDE SEQUENCE [LARGE SCALE GENOMIC DNA]</scope>
    <source>
        <strain evidence="7 8">CBS 268.59</strain>
    </source>
</reference>
<dbReference type="GO" id="GO:0016020">
    <property type="term" value="C:membrane"/>
    <property type="evidence" value="ECO:0007669"/>
    <property type="project" value="UniProtKB-SubCell"/>
</dbReference>
<keyword evidence="8" id="KW-1185">Reference proteome</keyword>
<evidence type="ECO:0000256" key="5">
    <source>
        <dbReference type="SAM" id="MobiDB-lite"/>
    </source>
</evidence>
<feature type="transmembrane region" description="Helical" evidence="6">
    <location>
        <begin position="312"/>
        <end position="330"/>
    </location>
</feature>
<name>A0A8T9CB18_9HELO</name>
<dbReference type="Gene3D" id="1.20.1250.20">
    <property type="entry name" value="MFS general substrate transporter like domains"/>
    <property type="match status" value="2"/>
</dbReference>
<evidence type="ECO:0000256" key="4">
    <source>
        <dbReference type="ARBA" id="ARBA00023136"/>
    </source>
</evidence>
<evidence type="ECO:0000256" key="1">
    <source>
        <dbReference type="ARBA" id="ARBA00004141"/>
    </source>
</evidence>
<feature type="compositionally biased region" description="Acidic residues" evidence="5">
    <location>
        <begin position="522"/>
        <end position="533"/>
    </location>
</feature>
<feature type="region of interest" description="Disordered" evidence="5">
    <location>
        <begin position="512"/>
        <end position="533"/>
    </location>
</feature>
<feature type="transmembrane region" description="Helical" evidence="6">
    <location>
        <begin position="450"/>
        <end position="472"/>
    </location>
</feature>
<evidence type="ECO:0000313" key="7">
    <source>
        <dbReference type="EMBL" id="TVY82945.1"/>
    </source>
</evidence>
<dbReference type="AlphaFoldDB" id="A0A8T9CB18"/>
<feature type="transmembrane region" description="Helical" evidence="6">
    <location>
        <begin position="484"/>
        <end position="505"/>
    </location>
</feature>
<dbReference type="PANTHER" id="PTHR23507:SF13">
    <property type="entry name" value="MFS GENERAL SUBSTRATE TRANSPORTER"/>
    <property type="match status" value="1"/>
</dbReference>
<dbReference type="GO" id="GO:0022857">
    <property type="term" value="F:transmembrane transporter activity"/>
    <property type="evidence" value="ECO:0007669"/>
    <property type="project" value="InterPro"/>
</dbReference>
<dbReference type="InterPro" id="IPR036259">
    <property type="entry name" value="MFS_trans_sf"/>
</dbReference>
<feature type="transmembrane region" description="Helical" evidence="6">
    <location>
        <begin position="184"/>
        <end position="206"/>
    </location>
</feature>
<evidence type="ECO:0000313" key="8">
    <source>
        <dbReference type="Proteomes" id="UP000469558"/>
    </source>
</evidence>
<comment type="caution">
    <text evidence="7">The sequence shown here is derived from an EMBL/GenBank/DDBJ whole genome shotgun (WGS) entry which is preliminary data.</text>
</comment>
<feature type="transmembrane region" description="Helical" evidence="6">
    <location>
        <begin position="271"/>
        <end position="300"/>
    </location>
</feature>
<feature type="transmembrane region" description="Helical" evidence="6">
    <location>
        <begin position="212"/>
        <end position="231"/>
    </location>
</feature>
<feature type="transmembrane region" description="Helical" evidence="6">
    <location>
        <begin position="417"/>
        <end position="438"/>
    </location>
</feature>
<proteinExistence type="predicted"/>
<evidence type="ECO:0000256" key="3">
    <source>
        <dbReference type="ARBA" id="ARBA00022989"/>
    </source>
</evidence>
<protein>
    <submittedName>
        <fullName evidence="7">Uncharacterized protein</fullName>
    </submittedName>
</protein>
<accession>A0A8T9CB18</accession>
<dbReference type="SUPFAM" id="SSF103473">
    <property type="entry name" value="MFS general substrate transporter"/>
    <property type="match status" value="2"/>
</dbReference>
<keyword evidence="4 6" id="KW-0472">Membrane</keyword>
<organism evidence="7 8">
    <name type="scientific">Lachnellula suecica</name>
    <dbReference type="NCBI Taxonomy" id="602035"/>
    <lineage>
        <taxon>Eukaryota</taxon>
        <taxon>Fungi</taxon>
        <taxon>Dikarya</taxon>
        <taxon>Ascomycota</taxon>
        <taxon>Pezizomycotina</taxon>
        <taxon>Leotiomycetes</taxon>
        <taxon>Helotiales</taxon>
        <taxon>Lachnaceae</taxon>
        <taxon>Lachnellula</taxon>
    </lineage>
</organism>
<dbReference type="EMBL" id="QGMK01000254">
    <property type="protein sequence ID" value="TVY82945.1"/>
    <property type="molecule type" value="Genomic_DNA"/>
</dbReference>
<dbReference type="InterPro" id="IPR011701">
    <property type="entry name" value="MFS"/>
</dbReference>
<keyword evidence="3 6" id="KW-1133">Transmembrane helix</keyword>
<comment type="subcellular location">
    <subcellularLocation>
        <location evidence="1">Membrane</location>
        <topology evidence="1">Multi-pass membrane protein</topology>
    </subcellularLocation>
</comment>
<keyword evidence="2 6" id="KW-0812">Transmembrane</keyword>
<dbReference type="Pfam" id="PF07690">
    <property type="entry name" value="MFS_1"/>
    <property type="match status" value="1"/>
</dbReference>
<gene>
    <name evidence="7" type="ORF">LSUE1_G003144</name>
</gene>
<dbReference type="Proteomes" id="UP000469558">
    <property type="component" value="Unassembled WGS sequence"/>
</dbReference>
<sequence>MADEESPLLTAEKKDDGSKPQTVPFIHFCAFIISLSVAFTWVPMIYVFRLMTCDQYYKDHLPFSGPGDHCSIPEIEGSTATAVSLLGTTTTIFGVINLIWAGWLIKKFGVKAALIQQTIWPAVRLCCQVVAVTIGAKEGMMIIQITQFICALGGPAGYLLTLNTYASKCAEETKRTAVFGQLQGAVMFGTAFGYLLGGVSGDWFGIRRPFEVAFFLMIVATLYSLVFLPYISPSKIEKTEKGQKKSLASIFGPAKLFVPTKIRLENRRVTTYCGVFLLGAGVFWGVLATGFIPILIQMYATDAFGFGPMENGYLMSFNSLIRGAFLTFGFPKIILSGRRWYATTAATSDAANTQIPTSAEAFESMLGLESEQEPPRVPTPVSTQQGSAFDLFFLKWSLVVDCVLTGSATFSRQGWHIYLAAFLLPLASGSAPAAKGVMMEMCDQSQRDDALSAITLIEMIATLSTMSVFGLVFSHLAEMGKSHLVFVVNASIAVLAVAILAFSSFPPSGSVKVADPPKPGLEEESLLVDVEDA</sequence>
<feature type="transmembrane region" description="Helical" evidence="6">
    <location>
        <begin position="25"/>
        <end position="48"/>
    </location>
</feature>
<dbReference type="OrthoDB" id="5204190at2759"/>
<evidence type="ECO:0000256" key="2">
    <source>
        <dbReference type="ARBA" id="ARBA00022692"/>
    </source>
</evidence>